<reference evidence="1 2" key="1">
    <citation type="journal article" date="2016" name="Nat. Commun.">
        <title>Thousands of microbial genomes shed light on interconnected biogeochemical processes in an aquifer system.</title>
        <authorList>
            <person name="Anantharaman K."/>
            <person name="Brown C.T."/>
            <person name="Hug L.A."/>
            <person name="Sharon I."/>
            <person name="Castelle C.J."/>
            <person name="Probst A.J."/>
            <person name="Thomas B.C."/>
            <person name="Singh A."/>
            <person name="Wilkins M.J."/>
            <person name="Karaoz U."/>
            <person name="Brodie E.L."/>
            <person name="Williams K.H."/>
            <person name="Hubbard S.S."/>
            <person name="Banfield J.F."/>
        </authorList>
    </citation>
    <scope>NUCLEOTIDE SEQUENCE [LARGE SCALE GENOMIC DNA]</scope>
</reference>
<evidence type="ECO:0000313" key="1">
    <source>
        <dbReference type="EMBL" id="OGD72341.1"/>
    </source>
</evidence>
<name>A0A1F5EY57_9BACT</name>
<dbReference type="Proteomes" id="UP000177187">
    <property type="component" value="Unassembled WGS sequence"/>
</dbReference>
<protein>
    <submittedName>
        <fullName evidence="1">Uncharacterized protein</fullName>
    </submittedName>
</protein>
<accession>A0A1F5EY57</accession>
<dbReference type="AlphaFoldDB" id="A0A1F5EY57"/>
<organism evidence="1 2">
    <name type="scientific">Candidatus Coatesbacteria bacterium RBG_13_66_14</name>
    <dbReference type="NCBI Taxonomy" id="1817816"/>
    <lineage>
        <taxon>Bacteria</taxon>
        <taxon>Candidatus Coatesiibacteriota</taxon>
    </lineage>
</organism>
<proteinExistence type="predicted"/>
<gene>
    <name evidence="1" type="ORF">A2Y64_00530</name>
</gene>
<dbReference type="EMBL" id="MFAF01000125">
    <property type="protein sequence ID" value="OGD72341.1"/>
    <property type="molecule type" value="Genomic_DNA"/>
</dbReference>
<comment type="caution">
    <text evidence="1">The sequence shown here is derived from an EMBL/GenBank/DDBJ whole genome shotgun (WGS) entry which is preliminary data.</text>
</comment>
<sequence length="196" mass="22454">MILCVWHMNWPGASDPFYLYNPTDQNNRRTLYGVNSVPDTYVDGTRVSWGGAAGAVANRINTPSPMDIVLDGNITGNDGYFSARFEWTDDVPDAYYRAYFIIVENDLSAGGRHYNYTMRITEPNYPGWLIPDNDGVHYWTQEFNVDPVWKLDDVLGYVIVQNFQTKQIVQSARVDLGDWQTRVEETSWGQIKAMAY</sequence>
<evidence type="ECO:0000313" key="2">
    <source>
        <dbReference type="Proteomes" id="UP000177187"/>
    </source>
</evidence>